<reference evidence="6 7" key="1">
    <citation type="journal article" date="2016" name="Genome Biol. Evol.">
        <title>Divergent and convergent evolution of fungal pathogenicity.</title>
        <authorList>
            <person name="Shang Y."/>
            <person name="Xiao G."/>
            <person name="Zheng P."/>
            <person name="Cen K."/>
            <person name="Zhan S."/>
            <person name="Wang C."/>
        </authorList>
    </citation>
    <scope>NUCLEOTIDE SEQUENCE [LARGE SCALE GENOMIC DNA]</scope>
    <source>
        <strain evidence="6 7">RCEF 4871</strain>
    </source>
</reference>
<dbReference type="Proteomes" id="UP000243498">
    <property type="component" value="Unassembled WGS sequence"/>
</dbReference>
<dbReference type="SUPFAM" id="SSF69572">
    <property type="entry name" value="Activating enzymes of the ubiquitin-like proteins"/>
    <property type="match status" value="1"/>
</dbReference>
<dbReference type="GO" id="GO:0045116">
    <property type="term" value="P:protein neddylation"/>
    <property type="evidence" value="ECO:0007669"/>
    <property type="project" value="UniProtKB-UniRule"/>
</dbReference>
<keyword evidence="3 4" id="KW-0833">Ubl conjugation pathway</keyword>
<name>A0A167G8A0_METRR</name>
<evidence type="ECO:0000256" key="2">
    <source>
        <dbReference type="ARBA" id="ARBA00006868"/>
    </source>
</evidence>
<dbReference type="InterPro" id="IPR000594">
    <property type="entry name" value="ThiF_NAD_FAD-bd"/>
</dbReference>
<dbReference type="InterPro" id="IPR030667">
    <property type="entry name" value="APP-BP1"/>
</dbReference>
<dbReference type="PANTHER" id="PTHR10953">
    <property type="entry name" value="UBIQUITIN-ACTIVATING ENZYME E1"/>
    <property type="match status" value="1"/>
</dbReference>
<dbReference type="Gene3D" id="3.40.50.12550">
    <property type="entry name" value="Ubiquitin-activating enzyme E1, inactive adenylation domain, subdomain 2"/>
    <property type="match status" value="1"/>
</dbReference>
<evidence type="ECO:0000313" key="6">
    <source>
        <dbReference type="EMBL" id="OAA46277.1"/>
    </source>
</evidence>
<gene>
    <name evidence="6" type="ORF">NOR_03030</name>
</gene>
<comment type="similarity">
    <text evidence="2 4">Belongs to the ubiquitin-activating E1 family. ULA1 subfamily.</text>
</comment>
<dbReference type="STRING" id="1081105.A0A167G8A0"/>
<dbReference type="PANTHER" id="PTHR10953:SF29">
    <property type="entry name" value="NEDD8-ACTIVATING ENZYME E1 REGULATORY SUBUNIT"/>
    <property type="match status" value="1"/>
</dbReference>
<proteinExistence type="inferred from homology"/>
<dbReference type="AlphaFoldDB" id="A0A167G8A0"/>
<comment type="caution">
    <text evidence="6">The sequence shown here is derived from an EMBL/GenBank/DDBJ whole genome shotgun (WGS) entry which is preliminary data.</text>
</comment>
<evidence type="ECO:0000259" key="5">
    <source>
        <dbReference type="Pfam" id="PF00899"/>
    </source>
</evidence>
<protein>
    <recommendedName>
        <fullName evidence="4">NEDD8-activating enzyme E1 regulatory subunit</fullName>
    </recommendedName>
</protein>
<dbReference type="EMBL" id="AZHC01000007">
    <property type="protein sequence ID" value="OAA46277.1"/>
    <property type="molecule type" value="Genomic_DNA"/>
</dbReference>
<feature type="domain" description="THIF-type NAD/FAD binding fold" evidence="5">
    <location>
        <begin position="22"/>
        <end position="531"/>
    </location>
</feature>
<dbReference type="Pfam" id="PF00899">
    <property type="entry name" value="ThiF"/>
    <property type="match status" value="1"/>
</dbReference>
<dbReference type="GO" id="GO:0019781">
    <property type="term" value="F:NEDD8 activating enzyme activity"/>
    <property type="evidence" value="ECO:0007669"/>
    <property type="project" value="UniProtKB-UniRule"/>
</dbReference>
<dbReference type="InterPro" id="IPR035985">
    <property type="entry name" value="Ubiquitin-activating_enz"/>
</dbReference>
<dbReference type="InterPro" id="IPR045886">
    <property type="entry name" value="ThiF/MoeB/HesA"/>
</dbReference>
<dbReference type="GO" id="GO:0005737">
    <property type="term" value="C:cytoplasm"/>
    <property type="evidence" value="ECO:0007669"/>
    <property type="project" value="TreeGrafter"/>
</dbReference>
<evidence type="ECO:0000256" key="3">
    <source>
        <dbReference type="ARBA" id="ARBA00022786"/>
    </source>
</evidence>
<evidence type="ECO:0000313" key="7">
    <source>
        <dbReference type="Proteomes" id="UP000243498"/>
    </source>
</evidence>
<dbReference type="OMA" id="KLITHQY"/>
<dbReference type="UniPathway" id="UPA00885"/>
<dbReference type="OrthoDB" id="1708823at2759"/>
<dbReference type="PIRSF" id="PIRSF039099">
    <property type="entry name" value="APP-BP1"/>
    <property type="match status" value="1"/>
</dbReference>
<keyword evidence="7" id="KW-1185">Reference proteome</keyword>
<evidence type="ECO:0000256" key="1">
    <source>
        <dbReference type="ARBA" id="ARBA00005032"/>
    </source>
</evidence>
<sequence length="538" mass="59494">MSQDASISKGLQLGLNDKERKYDRQLRLWAASGQAALESANVLLVNSGPGTVGIEALKNLVLPGIGKFTIADDAIVQDADLGVNFFLEETCLGKSRALCCKNYLVELNPDVLGRCFPEEDTCFDLEKLTASSEPFTIILYTLPLEKDRACFLETYAERQNIPLLSVHSVGYYSYFTLKLPEHLPIVDTHPNEDLAVDLRLLDPWSELSMFTSQLTKDIDAQSDHDHGHLPFVVILLYYLGKWKDAHGGDPPLTFSDKKAFRELVANGTRRNNSEGGEENFEEAVAAVMKHITPSSLPTSLQQIFDYSSSVKASTKESFWIIAAAVKQFYQKHQQLPLYGGIPDMKAESKTYIKLQSLYQTKAKKDAREVTSIVRTLKGGEDVAQTEVELFCKNAKFIKLVQNSVDAPTINSIIDNELLKDEGLAEAGAEMLVSSILIYLALSASTFISTDSAQDIADLVASSVPRLSGNRGLFQIAQEIIRSNGCEIHNTAALTGGMVSQEMIKLITKQYVPIDNICIFDGIGSRCQVFRLNLGRQQF</sequence>
<accession>A0A167G8A0</accession>
<organism evidence="6 7">
    <name type="scientific">Metarhizium rileyi (strain RCEF 4871)</name>
    <name type="common">Nomuraea rileyi</name>
    <dbReference type="NCBI Taxonomy" id="1649241"/>
    <lineage>
        <taxon>Eukaryota</taxon>
        <taxon>Fungi</taxon>
        <taxon>Dikarya</taxon>
        <taxon>Ascomycota</taxon>
        <taxon>Pezizomycotina</taxon>
        <taxon>Sordariomycetes</taxon>
        <taxon>Hypocreomycetidae</taxon>
        <taxon>Hypocreales</taxon>
        <taxon>Clavicipitaceae</taxon>
        <taxon>Metarhizium</taxon>
    </lineage>
</organism>
<comment type="function">
    <text evidence="4">Regulatory subunit of the dimeric UBA3-ULA1 E1 enzyme.</text>
</comment>
<evidence type="ECO:0000256" key="4">
    <source>
        <dbReference type="PIRNR" id="PIRNR039099"/>
    </source>
</evidence>
<dbReference type="Gene3D" id="3.40.50.720">
    <property type="entry name" value="NAD(P)-binding Rossmann-like Domain"/>
    <property type="match status" value="1"/>
</dbReference>
<comment type="pathway">
    <text evidence="1 4">Protein modification; protein neddylation.</text>
</comment>